<reference evidence="8" key="1">
    <citation type="submission" date="2020-03" db="EMBL/GenBank/DDBJ databases">
        <title>Draft Genome Sequence of Cylindrodendrum hubeiense.</title>
        <authorList>
            <person name="Buettner E."/>
            <person name="Kellner H."/>
        </authorList>
    </citation>
    <scope>NUCLEOTIDE SEQUENCE</scope>
    <source>
        <strain evidence="8">IHI 201604</strain>
    </source>
</reference>
<gene>
    <name evidence="8" type="ORF">G7Z17_g3177</name>
</gene>
<feature type="transmembrane region" description="Helical" evidence="6">
    <location>
        <begin position="158"/>
        <end position="182"/>
    </location>
</feature>
<evidence type="ECO:0000256" key="4">
    <source>
        <dbReference type="ARBA" id="ARBA00022989"/>
    </source>
</evidence>
<feature type="domain" description="Major facilitator superfamily (MFS) profile" evidence="7">
    <location>
        <begin position="52"/>
        <end position="403"/>
    </location>
</feature>
<feature type="transmembrane region" description="Helical" evidence="6">
    <location>
        <begin position="106"/>
        <end position="126"/>
    </location>
</feature>
<evidence type="ECO:0000256" key="3">
    <source>
        <dbReference type="ARBA" id="ARBA00022692"/>
    </source>
</evidence>
<feature type="transmembrane region" description="Helical" evidence="6">
    <location>
        <begin position="194"/>
        <end position="215"/>
    </location>
</feature>
<organism evidence="8 9">
    <name type="scientific">Cylindrodendrum hubeiense</name>
    <dbReference type="NCBI Taxonomy" id="595255"/>
    <lineage>
        <taxon>Eukaryota</taxon>
        <taxon>Fungi</taxon>
        <taxon>Dikarya</taxon>
        <taxon>Ascomycota</taxon>
        <taxon>Pezizomycotina</taxon>
        <taxon>Sordariomycetes</taxon>
        <taxon>Hypocreomycetidae</taxon>
        <taxon>Hypocreales</taxon>
        <taxon>Nectriaceae</taxon>
        <taxon>Cylindrodendrum</taxon>
    </lineage>
</organism>
<proteinExistence type="inferred from homology"/>
<dbReference type="EMBL" id="JAANBB010000037">
    <property type="protein sequence ID" value="KAF7554064.1"/>
    <property type="molecule type" value="Genomic_DNA"/>
</dbReference>
<dbReference type="PANTHER" id="PTHR48022:SF15">
    <property type="entry name" value="ALPHA-GLUCOSIDE TRANSPORTER, PUTATIVE (AFU_ORTHOLOGUE AFUA_5G00500)-RELATED"/>
    <property type="match status" value="1"/>
</dbReference>
<evidence type="ECO:0000259" key="7">
    <source>
        <dbReference type="PROSITE" id="PS50850"/>
    </source>
</evidence>
<dbReference type="InterPro" id="IPR005829">
    <property type="entry name" value="Sugar_transporter_CS"/>
</dbReference>
<comment type="caution">
    <text evidence="8">The sequence shown here is derived from an EMBL/GenBank/DDBJ whole genome shotgun (WGS) entry which is preliminary data.</text>
</comment>
<evidence type="ECO:0000313" key="9">
    <source>
        <dbReference type="Proteomes" id="UP000722485"/>
    </source>
</evidence>
<dbReference type="Pfam" id="PF00083">
    <property type="entry name" value="Sugar_tr"/>
    <property type="match status" value="1"/>
</dbReference>
<keyword evidence="5 6" id="KW-0472">Membrane</keyword>
<feature type="transmembrane region" description="Helical" evidence="6">
    <location>
        <begin position="241"/>
        <end position="261"/>
    </location>
</feature>
<dbReference type="InterPro" id="IPR020846">
    <property type="entry name" value="MFS_dom"/>
</dbReference>
<dbReference type="AlphaFoldDB" id="A0A9P5LIE8"/>
<sequence>MDEAKSERIAEHVEQQQAVDGDEQQAQAAARQVEFEKNLTFFQTVRIFWRSTLWILYGQLVVFGYGIDGIVAGNLLAIPRFREDYGELFGEGDSATYIIPATWQSLYGGVSQLGAILGAAVTGWLADRIGRRYANILSCAISIIGVAIQYISTRDGSLPILTAGKAVNGLSIGAWLVIGPLYASEVAPLKLRGWLTAMTNIIQFSGVLVFTGIIYRLGPQNDPDAYIIPFALLNTIGRRPMLVWGQLICAFTLFIIGGFSIPGHRETYLVTIAFMFLWGFVYQFTLGTVAWTVVAEIPSWRLRSRTQGLANMVLVACQWLVGFVFPYMFNPDSGNLGGKVGFIFGFTTLIGSAGCWLWLPETRNRTVAELDKLYSRNIKPRHFQKTTLSEDYQEAPEPKQEAL</sequence>
<keyword evidence="4 6" id="KW-1133">Transmembrane helix</keyword>
<accession>A0A9P5LIE8</accession>
<dbReference type="InterPro" id="IPR050360">
    <property type="entry name" value="MFS_Sugar_Transporters"/>
</dbReference>
<evidence type="ECO:0000256" key="6">
    <source>
        <dbReference type="SAM" id="Phobius"/>
    </source>
</evidence>
<evidence type="ECO:0000256" key="1">
    <source>
        <dbReference type="ARBA" id="ARBA00004141"/>
    </source>
</evidence>
<name>A0A9P5LIE8_9HYPO</name>
<dbReference type="InterPro" id="IPR005828">
    <property type="entry name" value="MFS_sugar_transport-like"/>
</dbReference>
<dbReference type="PANTHER" id="PTHR48022">
    <property type="entry name" value="PLASTIDIC GLUCOSE TRANSPORTER 4"/>
    <property type="match status" value="1"/>
</dbReference>
<dbReference type="OrthoDB" id="6612291at2759"/>
<dbReference type="PROSITE" id="PS00216">
    <property type="entry name" value="SUGAR_TRANSPORT_1"/>
    <property type="match status" value="1"/>
</dbReference>
<evidence type="ECO:0000256" key="2">
    <source>
        <dbReference type="ARBA" id="ARBA00010992"/>
    </source>
</evidence>
<feature type="transmembrane region" description="Helical" evidence="6">
    <location>
        <begin position="47"/>
        <end position="67"/>
    </location>
</feature>
<protein>
    <recommendedName>
        <fullName evidence="7">Major facilitator superfamily (MFS) profile domain-containing protein</fullName>
    </recommendedName>
</protein>
<dbReference type="Proteomes" id="UP000722485">
    <property type="component" value="Unassembled WGS sequence"/>
</dbReference>
<comment type="subcellular location">
    <subcellularLocation>
        <location evidence="1">Membrane</location>
        <topology evidence="1">Multi-pass membrane protein</topology>
    </subcellularLocation>
</comment>
<evidence type="ECO:0000256" key="5">
    <source>
        <dbReference type="ARBA" id="ARBA00023136"/>
    </source>
</evidence>
<dbReference type="InterPro" id="IPR036259">
    <property type="entry name" value="MFS_trans_sf"/>
</dbReference>
<feature type="transmembrane region" description="Helical" evidence="6">
    <location>
        <begin position="268"/>
        <end position="294"/>
    </location>
</feature>
<keyword evidence="3 6" id="KW-0812">Transmembrane</keyword>
<dbReference type="GO" id="GO:0016020">
    <property type="term" value="C:membrane"/>
    <property type="evidence" value="ECO:0007669"/>
    <property type="project" value="UniProtKB-SubCell"/>
</dbReference>
<dbReference type="SUPFAM" id="SSF103473">
    <property type="entry name" value="MFS general substrate transporter"/>
    <property type="match status" value="2"/>
</dbReference>
<dbReference type="PROSITE" id="PS50850">
    <property type="entry name" value="MFS"/>
    <property type="match status" value="1"/>
</dbReference>
<feature type="transmembrane region" description="Helical" evidence="6">
    <location>
        <begin position="309"/>
        <end position="328"/>
    </location>
</feature>
<keyword evidence="9" id="KW-1185">Reference proteome</keyword>
<feature type="transmembrane region" description="Helical" evidence="6">
    <location>
        <begin position="340"/>
        <end position="359"/>
    </location>
</feature>
<comment type="similarity">
    <text evidence="2">Belongs to the major facilitator superfamily. Sugar transporter (TC 2.A.1.1) family.</text>
</comment>
<dbReference type="GO" id="GO:0005351">
    <property type="term" value="F:carbohydrate:proton symporter activity"/>
    <property type="evidence" value="ECO:0007669"/>
    <property type="project" value="TreeGrafter"/>
</dbReference>
<dbReference type="Gene3D" id="1.20.1250.20">
    <property type="entry name" value="MFS general substrate transporter like domains"/>
    <property type="match status" value="2"/>
</dbReference>
<evidence type="ECO:0000313" key="8">
    <source>
        <dbReference type="EMBL" id="KAF7554064.1"/>
    </source>
</evidence>
<dbReference type="PROSITE" id="PS00217">
    <property type="entry name" value="SUGAR_TRANSPORT_2"/>
    <property type="match status" value="1"/>
</dbReference>